<organism evidence="3 4">
    <name type="scientific">Alectoria fallacina</name>
    <dbReference type="NCBI Taxonomy" id="1903189"/>
    <lineage>
        <taxon>Eukaryota</taxon>
        <taxon>Fungi</taxon>
        <taxon>Dikarya</taxon>
        <taxon>Ascomycota</taxon>
        <taxon>Pezizomycotina</taxon>
        <taxon>Lecanoromycetes</taxon>
        <taxon>OSLEUM clade</taxon>
        <taxon>Lecanoromycetidae</taxon>
        <taxon>Lecanorales</taxon>
        <taxon>Lecanorineae</taxon>
        <taxon>Parmeliaceae</taxon>
        <taxon>Alectoria</taxon>
    </lineage>
</organism>
<dbReference type="PROSITE" id="PS50181">
    <property type="entry name" value="FBOX"/>
    <property type="match status" value="1"/>
</dbReference>
<reference evidence="3" key="1">
    <citation type="submission" date="2021-03" db="EMBL/GenBank/DDBJ databases">
        <authorList>
            <person name="Tagirdzhanova G."/>
        </authorList>
    </citation>
    <scope>NUCLEOTIDE SEQUENCE</scope>
</reference>
<dbReference type="InterPro" id="IPR032675">
    <property type="entry name" value="LRR_dom_sf"/>
</dbReference>
<keyword evidence="4" id="KW-1185">Reference proteome</keyword>
<evidence type="ECO:0000256" key="1">
    <source>
        <dbReference type="SAM" id="MobiDB-lite"/>
    </source>
</evidence>
<evidence type="ECO:0000313" key="3">
    <source>
        <dbReference type="EMBL" id="CAF9911296.1"/>
    </source>
</evidence>
<sequence length="506" mass="57876">MAKKQPRPAARVKSHPKVPRKPARLSARKSIDFPIDKLPAELIHMICTYLKPTELANLRLVSRLAVPIALEYMVPEVHLILAKDSFEQLKALAEHPIASKHVTSFFFEADKLGVLPREDWERSVAGPQYVAQVEEMRRRGHPCHHATERSLRTFKREVSKLSAAPRHQYTKEQMDDAFRKYSDFTHFQQDSQETAVQEKEVVEAMKHFPHLKELTMTVQCCPRIGSSRLRKAFEPTFCPHYQIETSRDTNSEPLGLQQTRSLLLGAYHAGLKVEALYCDIVSWRILKQDAETFTRMKDSLSNLKDLRLDFATSHTEYDDPGIETDVESCSSYLAAGRLKDFLTAAPNLEHLQIGFQFNQPVWPANLKHVVGEHHWPYLKIVELKMIDTSEKNLVAFCSRHAGTLKSLHLSSMGLVDGDWFSTFNRMRKILTLDTMVVSGRLEGLGEELDFEMGSEDYCPELKEGIEAYFLGGPCSSDELSLDDFLDFYLPNTDDTWSELDSDDEVW</sequence>
<feature type="region of interest" description="Disordered" evidence="1">
    <location>
        <begin position="1"/>
        <end position="24"/>
    </location>
</feature>
<dbReference type="EMBL" id="CAJPDR010000047">
    <property type="protein sequence ID" value="CAF9911296.1"/>
    <property type="molecule type" value="Genomic_DNA"/>
</dbReference>
<gene>
    <name evidence="3" type="ORF">ALECFALPRED_007224</name>
</gene>
<dbReference type="InterPro" id="IPR036047">
    <property type="entry name" value="F-box-like_dom_sf"/>
</dbReference>
<proteinExistence type="predicted"/>
<dbReference type="OrthoDB" id="5422579at2759"/>
<evidence type="ECO:0000259" key="2">
    <source>
        <dbReference type="PROSITE" id="PS50181"/>
    </source>
</evidence>
<comment type="caution">
    <text evidence="3">The sequence shown here is derived from an EMBL/GenBank/DDBJ whole genome shotgun (WGS) entry which is preliminary data.</text>
</comment>
<dbReference type="InterPro" id="IPR001810">
    <property type="entry name" value="F-box_dom"/>
</dbReference>
<feature type="domain" description="F-box" evidence="2">
    <location>
        <begin position="32"/>
        <end position="63"/>
    </location>
</feature>
<evidence type="ECO:0000313" key="4">
    <source>
        <dbReference type="Proteomes" id="UP000664203"/>
    </source>
</evidence>
<dbReference type="AlphaFoldDB" id="A0A8H3ER90"/>
<name>A0A8H3ER90_9LECA</name>
<dbReference type="Proteomes" id="UP000664203">
    <property type="component" value="Unassembled WGS sequence"/>
</dbReference>
<dbReference type="SUPFAM" id="SSF81383">
    <property type="entry name" value="F-box domain"/>
    <property type="match status" value="1"/>
</dbReference>
<dbReference type="Pfam" id="PF00646">
    <property type="entry name" value="F-box"/>
    <property type="match status" value="1"/>
</dbReference>
<dbReference type="Gene3D" id="3.80.10.10">
    <property type="entry name" value="Ribonuclease Inhibitor"/>
    <property type="match status" value="1"/>
</dbReference>
<protein>
    <recommendedName>
        <fullName evidence="2">F-box domain-containing protein</fullName>
    </recommendedName>
</protein>
<accession>A0A8H3ER90</accession>